<keyword evidence="1" id="KW-0472">Membrane</keyword>
<proteinExistence type="predicted"/>
<dbReference type="PANTHER" id="PTHR34219">
    <property type="entry name" value="IRON-REGULATED INNER MEMBRANE PROTEIN-RELATED"/>
    <property type="match status" value="1"/>
</dbReference>
<feature type="transmembrane region" description="Helical" evidence="1">
    <location>
        <begin position="445"/>
        <end position="465"/>
    </location>
</feature>
<keyword evidence="3" id="KW-1185">Reference proteome</keyword>
<name>A0ABT8TJ55_9GAMM</name>
<feature type="transmembrane region" description="Helical" evidence="1">
    <location>
        <begin position="145"/>
        <end position="166"/>
    </location>
</feature>
<gene>
    <name evidence="2" type="ORF">QWI16_09255</name>
</gene>
<feature type="transmembrane region" description="Helical" evidence="1">
    <location>
        <begin position="12"/>
        <end position="36"/>
    </location>
</feature>
<dbReference type="PANTHER" id="PTHR34219:SF4">
    <property type="entry name" value="PEPSY DOMAIN-CONTAINING PROTEIN"/>
    <property type="match status" value="1"/>
</dbReference>
<reference evidence="2" key="1">
    <citation type="submission" date="2023-07" db="EMBL/GenBank/DDBJ databases">
        <title>Gilvimarinus algae sp. nov., isolated from the surface of Kelp.</title>
        <authorList>
            <person name="Sun Y.Y."/>
            <person name="Gong Y."/>
            <person name="Du Z.J."/>
        </authorList>
    </citation>
    <scope>NUCLEOTIDE SEQUENCE</scope>
    <source>
        <strain evidence="2">SDUM040014</strain>
    </source>
</reference>
<protein>
    <submittedName>
        <fullName evidence="2">PepSY-associated TM helix domain-containing protein</fullName>
    </submittedName>
</protein>
<sequence length="524" mass="57710">MRSGFRQSMNWLHTWTGLSLGWILYFVFLTGTLGYFDSEIDAWMKPELPVETASAEDAARAGQAYLTDKAPEAKRWFMALPVNRNTPHLRLFWEEYPEGEQARGKTGSAFIDVGTGEELSGRATGGGQALYRMHYALHYLPRTTAYYIVGVCTLFMLLAIITGIVVHKKIFKDFFTFRRNKGPRSWLDIHNLLSVMALPFHIMITYSGLVFFLFTYMPLVVAGSYGFGDDNRQRFFDELYGAGATAELSGERQSVQDLSALVTDARSRLGNEVAYVNVYSPTDSSGEVHLSAASHSPLRDGPELIYSSASGEFIRREGAGDQVPKAIYDTLLGLHEGLFAGTGLRWLYFISGLLGTAMIGSGLILWSVKRGPSQLKNPSFGFRLVESLNVGTVVGVPIAIGAYFLANRLLPAGMEGRADWEIHVMFITLAAAMLYPLARPIRRCWVELLTLAAVVFAALPIVNALTTERGFLTSALAADWVFISVDALCLTLAAVAVYARRYLSSRLGEPVRAGSPLNLSAQES</sequence>
<feature type="transmembrane region" description="Helical" evidence="1">
    <location>
        <begin position="420"/>
        <end position="438"/>
    </location>
</feature>
<feature type="transmembrane region" description="Helical" evidence="1">
    <location>
        <begin position="346"/>
        <end position="368"/>
    </location>
</feature>
<dbReference type="InterPro" id="IPR005625">
    <property type="entry name" value="PepSY-ass_TM"/>
</dbReference>
<keyword evidence="1" id="KW-0812">Transmembrane</keyword>
<accession>A0ABT8TJ55</accession>
<dbReference type="Pfam" id="PF03929">
    <property type="entry name" value="PepSY_TM"/>
    <property type="match status" value="1"/>
</dbReference>
<comment type="caution">
    <text evidence="2">The sequence shown here is derived from an EMBL/GenBank/DDBJ whole genome shotgun (WGS) entry which is preliminary data.</text>
</comment>
<dbReference type="RefSeq" id="WP_302712575.1">
    <property type="nucleotide sequence ID" value="NZ_JAULRT010000052.1"/>
</dbReference>
<organism evidence="2 3">
    <name type="scientific">Gilvimarinus algae</name>
    <dbReference type="NCBI Taxonomy" id="3058037"/>
    <lineage>
        <taxon>Bacteria</taxon>
        <taxon>Pseudomonadati</taxon>
        <taxon>Pseudomonadota</taxon>
        <taxon>Gammaproteobacteria</taxon>
        <taxon>Cellvibrionales</taxon>
        <taxon>Cellvibrionaceae</taxon>
        <taxon>Gilvimarinus</taxon>
    </lineage>
</organism>
<feature type="transmembrane region" description="Helical" evidence="1">
    <location>
        <begin position="477"/>
        <end position="499"/>
    </location>
</feature>
<evidence type="ECO:0000256" key="1">
    <source>
        <dbReference type="SAM" id="Phobius"/>
    </source>
</evidence>
<evidence type="ECO:0000313" key="2">
    <source>
        <dbReference type="EMBL" id="MDO3382362.1"/>
    </source>
</evidence>
<dbReference type="EMBL" id="JAULRT010000052">
    <property type="protein sequence ID" value="MDO3382362.1"/>
    <property type="molecule type" value="Genomic_DNA"/>
</dbReference>
<keyword evidence="1" id="KW-1133">Transmembrane helix</keyword>
<dbReference type="Proteomes" id="UP001168380">
    <property type="component" value="Unassembled WGS sequence"/>
</dbReference>
<feature type="transmembrane region" description="Helical" evidence="1">
    <location>
        <begin position="380"/>
        <end position="405"/>
    </location>
</feature>
<evidence type="ECO:0000313" key="3">
    <source>
        <dbReference type="Proteomes" id="UP001168380"/>
    </source>
</evidence>